<dbReference type="GeneID" id="108015187"/>
<dbReference type="Proteomes" id="UP001652628">
    <property type="component" value="Chromosome X"/>
</dbReference>
<accession>A0AB40DJD1</accession>
<organism evidence="2 3">
    <name type="scientific">Drosophila suzukii</name>
    <name type="common">Spotted-wing drosophila fruit fly</name>
    <dbReference type="NCBI Taxonomy" id="28584"/>
    <lineage>
        <taxon>Eukaryota</taxon>
        <taxon>Metazoa</taxon>
        <taxon>Ecdysozoa</taxon>
        <taxon>Arthropoda</taxon>
        <taxon>Hexapoda</taxon>
        <taxon>Insecta</taxon>
        <taxon>Pterygota</taxon>
        <taxon>Neoptera</taxon>
        <taxon>Endopterygota</taxon>
        <taxon>Diptera</taxon>
        <taxon>Brachycera</taxon>
        <taxon>Muscomorpha</taxon>
        <taxon>Ephydroidea</taxon>
        <taxon>Drosophilidae</taxon>
        <taxon>Drosophila</taxon>
        <taxon>Sophophora</taxon>
    </lineage>
</organism>
<gene>
    <name evidence="3" type="primary">LOC108015187</name>
</gene>
<dbReference type="AlphaFoldDB" id="A0AB40DJD1"/>
<keyword evidence="2" id="KW-1185">Reference proteome</keyword>
<evidence type="ECO:0000256" key="1">
    <source>
        <dbReference type="SAM" id="MobiDB-lite"/>
    </source>
</evidence>
<evidence type="ECO:0000313" key="2">
    <source>
        <dbReference type="Proteomes" id="UP001652628"/>
    </source>
</evidence>
<reference evidence="3" key="1">
    <citation type="submission" date="2025-08" db="UniProtKB">
        <authorList>
            <consortium name="RefSeq"/>
        </authorList>
    </citation>
    <scope>IDENTIFICATION</scope>
</reference>
<feature type="region of interest" description="Disordered" evidence="1">
    <location>
        <begin position="36"/>
        <end position="108"/>
    </location>
</feature>
<sequence>MSGDEELNNKLKSSGRYMTAVGTDWMPITMKSQISDEFVKTGASPKAKPEPRAQPEASKPVSEISNWRERKTTNWREEKTSNWREQKITNWRERPNGHQPGSSSYNAK</sequence>
<feature type="compositionally biased region" description="Basic and acidic residues" evidence="1">
    <location>
        <begin position="66"/>
        <end position="96"/>
    </location>
</feature>
<name>A0AB40DJD1_DROSZ</name>
<proteinExistence type="predicted"/>
<protein>
    <submittedName>
        <fullName evidence="3">Uncharacterized protein isoform X1</fullName>
    </submittedName>
</protein>
<feature type="compositionally biased region" description="Polar residues" evidence="1">
    <location>
        <begin position="99"/>
        <end position="108"/>
    </location>
</feature>
<evidence type="ECO:0000313" key="3">
    <source>
        <dbReference type="RefSeq" id="XP_065723686.1"/>
    </source>
</evidence>
<dbReference type="RefSeq" id="XP_065723686.1">
    <property type="nucleotide sequence ID" value="XM_065867614.2"/>
</dbReference>